<dbReference type="RefSeq" id="WP_020436645.1">
    <property type="nucleotide sequence ID" value="NZ_CABJEY010000006.1"/>
</dbReference>
<proteinExistence type="predicted"/>
<dbReference type="AlphaFoldDB" id="A0A174ZU41"/>
<sequence>MQEKESEVRRRRLWEENRRRQRNTGMITPAIHPRYGRLYRELYPDGLEQSAGNGAEDLDKKENSRGSFTTRLILSTFLFLVFLYVSQNSVELQGISSHEIIEKIQENHDIFLID</sequence>
<accession>A0A174ZU41</accession>
<dbReference type="OrthoDB" id="1912203at2"/>
<reference evidence="1 2" key="1">
    <citation type="submission" date="2015-09" db="EMBL/GenBank/DDBJ databases">
        <authorList>
            <consortium name="Pathogen Informatics"/>
        </authorList>
    </citation>
    <scope>NUCLEOTIDE SEQUENCE [LARGE SCALE GENOMIC DNA]</scope>
    <source>
        <strain evidence="1 2">2789STDY5834889</strain>
    </source>
</reference>
<dbReference type="EMBL" id="CZBX01000007">
    <property type="protein sequence ID" value="CUQ88359.1"/>
    <property type="molecule type" value="Genomic_DNA"/>
</dbReference>
<gene>
    <name evidence="1" type="ORF">ERS852502_01761</name>
</gene>
<name>A0A174ZU41_9FIRM</name>
<evidence type="ECO:0000313" key="1">
    <source>
        <dbReference type="EMBL" id="CUQ88359.1"/>
    </source>
</evidence>
<dbReference type="Proteomes" id="UP000078383">
    <property type="component" value="Unassembled WGS sequence"/>
</dbReference>
<protein>
    <submittedName>
        <fullName evidence="1">Uncharacterized protein</fullName>
    </submittedName>
</protein>
<organism evidence="1 2">
    <name type="scientific">[Ruminococcus] torques</name>
    <dbReference type="NCBI Taxonomy" id="33039"/>
    <lineage>
        <taxon>Bacteria</taxon>
        <taxon>Bacillati</taxon>
        <taxon>Bacillota</taxon>
        <taxon>Clostridia</taxon>
        <taxon>Lachnospirales</taxon>
        <taxon>Lachnospiraceae</taxon>
        <taxon>Mediterraneibacter</taxon>
    </lineage>
</organism>
<evidence type="ECO:0000313" key="2">
    <source>
        <dbReference type="Proteomes" id="UP000078383"/>
    </source>
</evidence>
<dbReference type="GeneID" id="303258816"/>